<sequence length="258" mass="29102">MTVKTDAEEWKNERAVQILKNEGIAIPLPTLLGEVRVPGSILQPSLKNVVTWTAMIDGYARKGEMEGARLLFEDMQQRNFVHDFRNGFCEEALDAFGKMENDSVHDFRNGFCEEALDAFGKMENEGYEPEEVTVVGVLSVCARLSLLHADCECINGYAYCRIHMDTDMVEQVVKDVCTSCSSIDSGNDPHYALLFDIYAGSGSWEKAGRVNRDTVPSIDDRHVKSGVWEMVLSRRCNKAAPVLYAIEFYLCMQQTIYR</sequence>
<proteinExistence type="predicted"/>
<dbReference type="InterPro" id="IPR002885">
    <property type="entry name" value="PPR_rpt"/>
</dbReference>
<dbReference type="GO" id="GO:0009451">
    <property type="term" value="P:RNA modification"/>
    <property type="evidence" value="ECO:0007669"/>
    <property type="project" value="InterPro"/>
</dbReference>
<dbReference type="InterPro" id="IPR011990">
    <property type="entry name" value="TPR-like_helical_dom_sf"/>
</dbReference>
<organism evidence="3 4">
    <name type="scientific">Salix brachista</name>
    <dbReference type="NCBI Taxonomy" id="2182728"/>
    <lineage>
        <taxon>Eukaryota</taxon>
        <taxon>Viridiplantae</taxon>
        <taxon>Streptophyta</taxon>
        <taxon>Embryophyta</taxon>
        <taxon>Tracheophyta</taxon>
        <taxon>Spermatophyta</taxon>
        <taxon>Magnoliopsida</taxon>
        <taxon>eudicotyledons</taxon>
        <taxon>Gunneridae</taxon>
        <taxon>Pentapetalae</taxon>
        <taxon>rosids</taxon>
        <taxon>fabids</taxon>
        <taxon>Malpighiales</taxon>
        <taxon>Salicaceae</taxon>
        <taxon>Saliceae</taxon>
        <taxon>Salix</taxon>
    </lineage>
</organism>
<dbReference type="GO" id="GO:0003723">
    <property type="term" value="F:RNA binding"/>
    <property type="evidence" value="ECO:0007669"/>
    <property type="project" value="InterPro"/>
</dbReference>
<dbReference type="PROSITE" id="PS51375">
    <property type="entry name" value="PPR"/>
    <property type="match status" value="1"/>
</dbReference>
<accession>A0A5N5JZR9</accession>
<dbReference type="Pfam" id="PF01535">
    <property type="entry name" value="PPR"/>
    <property type="match status" value="2"/>
</dbReference>
<feature type="repeat" description="PPR" evidence="2">
    <location>
        <begin position="48"/>
        <end position="82"/>
    </location>
</feature>
<evidence type="ECO:0000256" key="1">
    <source>
        <dbReference type="ARBA" id="ARBA00022737"/>
    </source>
</evidence>
<evidence type="ECO:0000256" key="2">
    <source>
        <dbReference type="PROSITE-ProRule" id="PRU00708"/>
    </source>
</evidence>
<reference evidence="4" key="1">
    <citation type="journal article" date="2019" name="Gigascience">
        <title>De novo genome assembly of the endangered Acer yangbiense, a plant species with extremely small populations endemic to Yunnan Province, China.</title>
        <authorList>
            <person name="Yang J."/>
            <person name="Wariss H.M."/>
            <person name="Tao L."/>
            <person name="Zhang R."/>
            <person name="Yun Q."/>
            <person name="Hollingsworth P."/>
            <person name="Dao Z."/>
            <person name="Luo G."/>
            <person name="Guo H."/>
            <person name="Ma Y."/>
            <person name="Sun W."/>
        </authorList>
    </citation>
    <scope>NUCLEOTIDE SEQUENCE [LARGE SCALE GENOMIC DNA]</scope>
    <source>
        <strain evidence="4">cv. br00</strain>
    </source>
</reference>
<dbReference type="Pfam" id="PF13041">
    <property type="entry name" value="PPR_2"/>
    <property type="match status" value="1"/>
</dbReference>
<keyword evidence="1" id="KW-0677">Repeat</keyword>
<evidence type="ECO:0000313" key="4">
    <source>
        <dbReference type="Proteomes" id="UP000326939"/>
    </source>
</evidence>
<dbReference type="EMBL" id="VDCV01000015">
    <property type="protein sequence ID" value="KAB5524791.1"/>
    <property type="molecule type" value="Genomic_DNA"/>
</dbReference>
<dbReference type="PANTHER" id="PTHR47926">
    <property type="entry name" value="PENTATRICOPEPTIDE REPEAT-CONTAINING PROTEIN"/>
    <property type="match status" value="1"/>
</dbReference>
<comment type="caution">
    <text evidence="3">The sequence shown here is derived from an EMBL/GenBank/DDBJ whole genome shotgun (WGS) entry which is preliminary data.</text>
</comment>
<dbReference type="Gene3D" id="1.25.40.10">
    <property type="entry name" value="Tetratricopeptide repeat domain"/>
    <property type="match status" value="1"/>
</dbReference>
<evidence type="ECO:0008006" key="5">
    <source>
        <dbReference type="Google" id="ProtNLM"/>
    </source>
</evidence>
<name>A0A5N5JZR9_9ROSI</name>
<gene>
    <name evidence="3" type="ORF">DKX38_022540</name>
</gene>
<protein>
    <recommendedName>
        <fullName evidence="5">DYW domain-containing protein</fullName>
    </recommendedName>
</protein>
<dbReference type="Proteomes" id="UP000326939">
    <property type="component" value="Chromosome 15"/>
</dbReference>
<keyword evidence="4" id="KW-1185">Reference proteome</keyword>
<dbReference type="InterPro" id="IPR046960">
    <property type="entry name" value="PPR_At4g14850-like_plant"/>
</dbReference>
<dbReference type="NCBIfam" id="TIGR00756">
    <property type="entry name" value="PPR"/>
    <property type="match status" value="1"/>
</dbReference>
<dbReference type="AlphaFoldDB" id="A0A5N5JZR9"/>
<evidence type="ECO:0000313" key="3">
    <source>
        <dbReference type="EMBL" id="KAB5524791.1"/>
    </source>
</evidence>